<dbReference type="InterPro" id="IPR045351">
    <property type="entry name" value="DUF6531"/>
</dbReference>
<dbReference type="InterPro" id="IPR022385">
    <property type="entry name" value="Rhs_assc_core"/>
</dbReference>
<feature type="domain" description="Teneurin-like YD-shell" evidence="3">
    <location>
        <begin position="948"/>
        <end position="1113"/>
    </location>
</feature>
<evidence type="ECO:0000259" key="2">
    <source>
        <dbReference type="Pfam" id="PF20148"/>
    </source>
</evidence>
<dbReference type="Pfam" id="PF20148">
    <property type="entry name" value="DUF6531"/>
    <property type="match status" value="1"/>
</dbReference>
<dbReference type="InterPro" id="IPR056823">
    <property type="entry name" value="TEN-like_YD-shell"/>
</dbReference>
<dbReference type="PANTHER" id="PTHR32305">
    <property type="match status" value="1"/>
</dbReference>
<dbReference type="Proteomes" id="UP000280444">
    <property type="component" value="Unassembled WGS sequence"/>
</dbReference>
<dbReference type="InterPro" id="IPR006530">
    <property type="entry name" value="YD"/>
</dbReference>
<comment type="caution">
    <text evidence="4">The sequence shown here is derived from an EMBL/GenBank/DDBJ whole genome shotgun (WGS) entry which is preliminary data.</text>
</comment>
<dbReference type="PANTHER" id="PTHR32305:SF15">
    <property type="entry name" value="PROTEIN RHSA-RELATED"/>
    <property type="match status" value="1"/>
</dbReference>
<dbReference type="OrthoDB" id="3246112at2"/>
<evidence type="ECO:0000256" key="1">
    <source>
        <dbReference type="ARBA" id="ARBA00022737"/>
    </source>
</evidence>
<reference evidence="4 5" key="1">
    <citation type="submission" date="2018-11" db="EMBL/GenBank/DDBJ databases">
        <title>Genomes From Bacteria Associated with the Canine Oral Cavity: a Test Case for Automated Genome-Based Taxonomic Assignment.</title>
        <authorList>
            <person name="Coil D.A."/>
            <person name="Jospin G."/>
            <person name="Darling A.E."/>
            <person name="Wallis C."/>
            <person name="Davis I.J."/>
            <person name="Harris S."/>
            <person name="Eisen J.A."/>
            <person name="Holcombe L.J."/>
            <person name="O'Flynn C."/>
        </authorList>
    </citation>
    <scope>NUCLEOTIDE SEQUENCE [LARGE SCALE GENOMIC DNA]</scope>
    <source>
        <strain evidence="4 5">OH770</strain>
    </source>
</reference>
<sequence>MSDYSLDDLNASADVVWDYGVSGDLARSLDSAATTVEDQIGPRNARKTTSGTHFVGYYADLWVFNVGTANQDARLLAERLRSVAQGVRDLEADARAEQDRINAAREWKRQRDSRSGFDEFLEDIDFLHLFHGEAAPPRMEPIPQMNKTYDAPPKGLRREFAGSRASEVSSALPDDLRSFTSGERGATDLIRHLPAQLQGLVADFRAKCQWGRLDCDAVLTGFSAYIASNDLDCQRLDVVASNFEAAGGSGVVSTVPNSAIGASLAANGISEQRVELEIPAVQAIGNPPTSGYSNDPVNTATGNFVENEEDLRFGGASALLGWARSYSSLSARRGAHGVGWASFAEAGLRFDSTGATWRMVDGREVFFPRSTDGFERAQRANYWLTVKDDGTGFVITNNTGARWVFDAAGVPVSLSTTEGATLYFTYEDACLVRVHNVWGRWIDVEWDDDLIVAVVGSDGRRVDYVYEGERLVEARTPGGVRRYEWNDEGLISAVIDGDGVVEARNTYDEMGRVVTQVSQYGRLTRFSYLSGRVTAVSDADGGRGNTWVADKWGRLVAVTDCDGNTQRMSWDPWGNQVLAVAGDGSQTVRVFDDRGRLVTEVDADGTTMRMSYDERDRLTSRSVSDAGGEEITSTTLEYVGEQSQPSVVIDGEGGRTQLTWQRDLLHRVVDPMGVVVEFTYDEHGDMVAHRDGAGNETRMVRDQSGHVIETMRPSGALTRYEYTDAGLLAARIDPDGARWVFEYTAGGRLSTVINPLGARSVVEAGEHGEVSAVIDALGRRVSQEFDDLGNVSKVVMPDGAAWEFTHDAMSRVTQMLDPSGGLWSQSYAAAGQRVESVDPTGVVTAFTTDRAKRQQSAGGVGREQTLSLNAWGLPEGITGAGGAHTRVRYDRAGRPVEFVDAAGGLTRVDRDAAGRPTRVRTPGGATTRYEYDECGRICRVVNALGFATTVVYDVDSQVVEEHGPAGERAWRRYDVCGRLSAQHVPGAGTWRWVYDAAGRVVETKDPQWGLRRFRYDEADQLVAVTGGTGGVTSYEYDANGRAIRVIDPLGGVSTRTFDAMNRCTSQTTPLGDTSYASYDEAGRFVRNVDADGRTIDIAYEDDGLTKTLSVDGRLFSRTSIDPAARTRTVEDYSDPTAPITHVFSYDLRGLCERYERGGQVTSWAYDADGHVSAVTTPNGQTTIFERGAFGVVSRVSHPGLPDAVFEYDQAGRPLQVSAGDESARWEYKDGFPVSHTLTTGGGQVASTMAYTEDGLLAQVTTSGQTTRYFYDEAAQMRGAQGPDGANSWTYDQGGRLTHATLSGITWEGEYNAAGQLISAASKNARMTYSYDRSGRRISQTHMMGSKETTTVFEWSTLGRLTSIRKDASGHHQHLNVDALGHVRSVDGLPVICDEHGGVRQLGEDTLIQAGPLCATSSGGWMMPSWRPGRDTQAHNPYQAPAVRVSVNTGGAGRVGVGSHGELRLQGGYEWMGARVYDPASALFLSPDPLEPVTGAGWVAHPYAYAGNNPVNLFDPAGLRPITTEELDAYRKANAPKWGTALA</sequence>
<name>A0A3P1SBM1_9ACTO</name>
<dbReference type="InterPro" id="IPR031325">
    <property type="entry name" value="RHS_repeat"/>
</dbReference>
<keyword evidence="1" id="KW-0677">Repeat</keyword>
<evidence type="ECO:0000313" key="4">
    <source>
        <dbReference type="EMBL" id="RRC94459.1"/>
    </source>
</evidence>
<feature type="non-terminal residue" evidence="4">
    <location>
        <position position="1542"/>
    </location>
</feature>
<dbReference type="NCBIfam" id="TIGR03696">
    <property type="entry name" value="Rhs_assc_core"/>
    <property type="match status" value="1"/>
</dbReference>
<dbReference type="NCBIfam" id="TIGR01643">
    <property type="entry name" value="YD_repeat_2x"/>
    <property type="match status" value="9"/>
</dbReference>
<dbReference type="InterPro" id="IPR050708">
    <property type="entry name" value="T6SS_VgrG/RHS"/>
</dbReference>
<keyword evidence="5" id="KW-1185">Reference proteome</keyword>
<gene>
    <name evidence="4" type="ORF">EII11_10175</name>
</gene>
<accession>A0A3P1SBM1</accession>
<dbReference type="Gene3D" id="2.180.10.10">
    <property type="entry name" value="RHS repeat-associated core"/>
    <property type="match status" value="3"/>
</dbReference>
<dbReference type="Gene3D" id="3.90.930.1">
    <property type="match status" value="1"/>
</dbReference>
<dbReference type="EMBL" id="RQZF01000017">
    <property type="protein sequence ID" value="RRC94459.1"/>
    <property type="molecule type" value="Genomic_DNA"/>
</dbReference>
<dbReference type="RefSeq" id="WP_124872422.1">
    <property type="nucleotide sequence ID" value="NZ_RQZF01000017.1"/>
</dbReference>
<proteinExistence type="predicted"/>
<feature type="domain" description="DUF6531" evidence="2">
    <location>
        <begin position="295"/>
        <end position="367"/>
    </location>
</feature>
<dbReference type="SUPFAM" id="SSF101898">
    <property type="entry name" value="NHL repeat"/>
    <property type="match status" value="1"/>
</dbReference>
<evidence type="ECO:0000259" key="3">
    <source>
        <dbReference type="Pfam" id="PF25023"/>
    </source>
</evidence>
<dbReference type="Pfam" id="PF05593">
    <property type="entry name" value="RHS_repeat"/>
    <property type="match status" value="5"/>
</dbReference>
<dbReference type="Pfam" id="PF25023">
    <property type="entry name" value="TEN_YD-shell"/>
    <property type="match status" value="1"/>
</dbReference>
<protein>
    <submittedName>
        <fullName evidence="4">Type IV secretion protein Rhs</fullName>
    </submittedName>
</protein>
<evidence type="ECO:0000313" key="5">
    <source>
        <dbReference type="Proteomes" id="UP000280444"/>
    </source>
</evidence>
<organism evidence="4 5">
    <name type="scientific">Schaalia canis</name>
    <dbReference type="NCBI Taxonomy" id="100469"/>
    <lineage>
        <taxon>Bacteria</taxon>
        <taxon>Bacillati</taxon>
        <taxon>Actinomycetota</taxon>
        <taxon>Actinomycetes</taxon>
        <taxon>Actinomycetales</taxon>
        <taxon>Actinomycetaceae</taxon>
        <taxon>Schaalia</taxon>
    </lineage>
</organism>